<sequence>MQRVCGRCGSSDHFRIQCTAPFCARCGIYGHVGKGCLLRCRRCGDPRATVACSLRGTYSEAASKNFPPLQSTTHEPDLPSISSASLTSTQEDTVQVPPTETPAASPSEP</sequence>
<gene>
    <name evidence="1" type="ORF">HPB49_016104</name>
</gene>
<protein>
    <submittedName>
        <fullName evidence="1">Uncharacterized protein</fullName>
    </submittedName>
</protein>
<accession>A0ACB8CG23</accession>
<evidence type="ECO:0000313" key="2">
    <source>
        <dbReference type="Proteomes" id="UP000821865"/>
    </source>
</evidence>
<keyword evidence="2" id="KW-1185">Reference proteome</keyword>
<evidence type="ECO:0000313" key="1">
    <source>
        <dbReference type="EMBL" id="KAH7941689.1"/>
    </source>
</evidence>
<proteinExistence type="predicted"/>
<name>A0ACB8CG23_DERSI</name>
<reference evidence="1" key="1">
    <citation type="submission" date="2020-05" db="EMBL/GenBank/DDBJ databases">
        <title>Large-scale comparative analyses of tick genomes elucidate their genetic diversity and vector capacities.</title>
        <authorList>
            <person name="Jia N."/>
            <person name="Wang J."/>
            <person name="Shi W."/>
            <person name="Du L."/>
            <person name="Sun Y."/>
            <person name="Zhan W."/>
            <person name="Jiang J."/>
            <person name="Wang Q."/>
            <person name="Zhang B."/>
            <person name="Ji P."/>
            <person name="Sakyi L.B."/>
            <person name="Cui X."/>
            <person name="Yuan T."/>
            <person name="Jiang B."/>
            <person name="Yang W."/>
            <person name="Lam T.T.-Y."/>
            <person name="Chang Q."/>
            <person name="Ding S."/>
            <person name="Wang X."/>
            <person name="Zhu J."/>
            <person name="Ruan X."/>
            <person name="Zhao L."/>
            <person name="Wei J."/>
            <person name="Que T."/>
            <person name="Du C."/>
            <person name="Cheng J."/>
            <person name="Dai P."/>
            <person name="Han X."/>
            <person name="Huang E."/>
            <person name="Gao Y."/>
            <person name="Liu J."/>
            <person name="Shao H."/>
            <person name="Ye R."/>
            <person name="Li L."/>
            <person name="Wei W."/>
            <person name="Wang X."/>
            <person name="Wang C."/>
            <person name="Yang T."/>
            <person name="Huo Q."/>
            <person name="Li W."/>
            <person name="Guo W."/>
            <person name="Chen H."/>
            <person name="Zhou L."/>
            <person name="Ni X."/>
            <person name="Tian J."/>
            <person name="Zhou Y."/>
            <person name="Sheng Y."/>
            <person name="Liu T."/>
            <person name="Pan Y."/>
            <person name="Xia L."/>
            <person name="Li J."/>
            <person name="Zhao F."/>
            <person name="Cao W."/>
        </authorList>
    </citation>
    <scope>NUCLEOTIDE SEQUENCE</scope>
    <source>
        <strain evidence="1">Dsil-2018</strain>
    </source>
</reference>
<organism evidence="1 2">
    <name type="scientific">Dermacentor silvarum</name>
    <name type="common">Tick</name>
    <dbReference type="NCBI Taxonomy" id="543639"/>
    <lineage>
        <taxon>Eukaryota</taxon>
        <taxon>Metazoa</taxon>
        <taxon>Ecdysozoa</taxon>
        <taxon>Arthropoda</taxon>
        <taxon>Chelicerata</taxon>
        <taxon>Arachnida</taxon>
        <taxon>Acari</taxon>
        <taxon>Parasitiformes</taxon>
        <taxon>Ixodida</taxon>
        <taxon>Ixodoidea</taxon>
        <taxon>Ixodidae</taxon>
        <taxon>Rhipicephalinae</taxon>
        <taxon>Dermacentor</taxon>
    </lineage>
</organism>
<dbReference type="EMBL" id="CM023476">
    <property type="protein sequence ID" value="KAH7941689.1"/>
    <property type="molecule type" value="Genomic_DNA"/>
</dbReference>
<comment type="caution">
    <text evidence="1">The sequence shown here is derived from an EMBL/GenBank/DDBJ whole genome shotgun (WGS) entry which is preliminary data.</text>
</comment>
<dbReference type="Proteomes" id="UP000821865">
    <property type="component" value="Chromosome 7"/>
</dbReference>